<evidence type="ECO:0000313" key="4">
    <source>
        <dbReference type="Proteomes" id="UP001290861"/>
    </source>
</evidence>
<dbReference type="Proteomes" id="UP001290861">
    <property type="component" value="Unassembled WGS sequence"/>
</dbReference>
<dbReference type="EMBL" id="JARVCO010000010">
    <property type="protein sequence ID" value="MDZ8118791.1"/>
    <property type="molecule type" value="Genomic_DNA"/>
</dbReference>
<comment type="caution">
    <text evidence="3">The sequence shown here is derived from an EMBL/GenBank/DDBJ whole genome shotgun (WGS) entry which is preliminary data.</text>
</comment>
<gene>
    <name evidence="3" type="primary">rsmD</name>
    <name evidence="3" type="ORF">P9H32_09130</name>
</gene>
<dbReference type="PANTHER" id="PTHR43542">
    <property type="entry name" value="METHYLTRANSFERASE"/>
    <property type="match status" value="1"/>
</dbReference>
<dbReference type="GO" id="GO:0052913">
    <property type="term" value="F:16S rRNA (guanine(966)-N(2))-methyltransferase activity"/>
    <property type="evidence" value="ECO:0007669"/>
    <property type="project" value="UniProtKB-EC"/>
</dbReference>
<dbReference type="PIRSF" id="PIRSF004553">
    <property type="entry name" value="CHP00095"/>
    <property type="match status" value="1"/>
</dbReference>
<dbReference type="SUPFAM" id="SSF53335">
    <property type="entry name" value="S-adenosyl-L-methionine-dependent methyltransferases"/>
    <property type="match status" value="1"/>
</dbReference>
<dbReference type="InterPro" id="IPR004398">
    <property type="entry name" value="RNA_MeTrfase_RsmD"/>
</dbReference>
<accession>A0ABU5MX53</accession>
<evidence type="ECO:0000256" key="2">
    <source>
        <dbReference type="ARBA" id="ARBA00022679"/>
    </source>
</evidence>
<organism evidence="3 4">
    <name type="scientific">Pontiella agarivorans</name>
    <dbReference type="NCBI Taxonomy" id="3038953"/>
    <lineage>
        <taxon>Bacteria</taxon>
        <taxon>Pseudomonadati</taxon>
        <taxon>Kiritimatiellota</taxon>
        <taxon>Kiritimatiellia</taxon>
        <taxon>Kiritimatiellales</taxon>
        <taxon>Pontiellaceae</taxon>
        <taxon>Pontiella</taxon>
    </lineage>
</organism>
<dbReference type="PROSITE" id="PS00092">
    <property type="entry name" value="N6_MTASE"/>
    <property type="match status" value="1"/>
</dbReference>
<evidence type="ECO:0000313" key="3">
    <source>
        <dbReference type="EMBL" id="MDZ8118791.1"/>
    </source>
</evidence>
<proteinExistence type="predicted"/>
<dbReference type="EC" id="2.1.1.171" evidence="3"/>
<dbReference type="PANTHER" id="PTHR43542:SF1">
    <property type="entry name" value="METHYLTRANSFERASE"/>
    <property type="match status" value="1"/>
</dbReference>
<evidence type="ECO:0000256" key="1">
    <source>
        <dbReference type="ARBA" id="ARBA00022603"/>
    </source>
</evidence>
<dbReference type="NCBIfam" id="TIGR00095">
    <property type="entry name" value="16S rRNA (guanine(966)-N(2))-methyltransferase RsmD"/>
    <property type="match status" value="1"/>
</dbReference>
<keyword evidence="2 3" id="KW-0808">Transferase</keyword>
<protein>
    <submittedName>
        <fullName evidence="3">16S rRNA (Guanine(966)-N(2))-methyltransferase RsmD</fullName>
        <ecNumber evidence="3">2.1.1.171</ecNumber>
    </submittedName>
</protein>
<reference evidence="3 4" key="1">
    <citation type="journal article" date="2024" name="Appl. Environ. Microbiol.">
        <title>Pontiella agarivorans sp. nov., a novel marine anaerobic bacterium capable of degrading macroalgal polysaccharides and fixing nitrogen.</title>
        <authorList>
            <person name="Liu N."/>
            <person name="Kivenson V."/>
            <person name="Peng X."/>
            <person name="Cui Z."/>
            <person name="Lankiewicz T.S."/>
            <person name="Gosselin K.M."/>
            <person name="English C.J."/>
            <person name="Blair E.M."/>
            <person name="O'Malley M.A."/>
            <person name="Valentine D.L."/>
        </authorList>
    </citation>
    <scope>NUCLEOTIDE SEQUENCE [LARGE SCALE GENOMIC DNA]</scope>
    <source>
        <strain evidence="3 4">NLcol2</strain>
    </source>
</reference>
<name>A0ABU5MX53_9BACT</name>
<dbReference type="RefSeq" id="WP_322608588.1">
    <property type="nucleotide sequence ID" value="NZ_JARVCO010000010.1"/>
</dbReference>
<sequence>MRITSGLLRNRRFQVPDQEVRPTMEAVREAVFSSLGSVEGLHVLDLFAGSGALGMEAWSRGAESVTFVEQHSRVWKNLQRNLEELSHPDLGKTKVFKSDAVRWLSRAGEAFDVILADPPYDLPDAMENTLAGIVAHSVLKPDGVLVYEMRAKGDPVVSTDWKLLRDKRYGKTRVLILKLNSEDAR</sequence>
<dbReference type="Gene3D" id="3.40.50.150">
    <property type="entry name" value="Vaccinia Virus protein VP39"/>
    <property type="match status" value="1"/>
</dbReference>
<dbReference type="InterPro" id="IPR002052">
    <property type="entry name" value="DNA_methylase_N6_adenine_CS"/>
</dbReference>
<dbReference type="InterPro" id="IPR029063">
    <property type="entry name" value="SAM-dependent_MTases_sf"/>
</dbReference>
<keyword evidence="1 3" id="KW-0489">Methyltransferase</keyword>
<dbReference type="CDD" id="cd02440">
    <property type="entry name" value="AdoMet_MTases"/>
    <property type="match status" value="1"/>
</dbReference>
<keyword evidence="4" id="KW-1185">Reference proteome</keyword>
<dbReference type="Pfam" id="PF03602">
    <property type="entry name" value="Cons_hypoth95"/>
    <property type="match status" value="1"/>
</dbReference>